<proteinExistence type="predicted"/>
<reference evidence="2 3" key="1">
    <citation type="submission" date="2018-04" db="EMBL/GenBank/DDBJ databases">
        <title>Genomic Encyclopedia of Archaeal and Bacterial Type Strains, Phase II (KMG-II): from individual species to whole genera.</title>
        <authorList>
            <person name="Goeker M."/>
        </authorList>
    </citation>
    <scope>NUCLEOTIDE SEQUENCE [LARGE SCALE GENOMIC DNA]</scope>
    <source>
        <strain evidence="2 3">DSM 29955</strain>
    </source>
</reference>
<feature type="region of interest" description="Disordered" evidence="1">
    <location>
        <begin position="1"/>
        <end position="23"/>
    </location>
</feature>
<protein>
    <submittedName>
        <fullName evidence="2">Uncharacterized protein</fullName>
    </submittedName>
</protein>
<accession>A0A2T6KMB8</accession>
<name>A0A2T6KMB8_9RHOB</name>
<sequence>MDMETHTTQLKLQEGAKNPCQNTTRMLLFYRDHRNPEMHSKREQKNYP</sequence>
<dbReference type="EMBL" id="QBUD01000002">
    <property type="protein sequence ID" value="PUB17360.1"/>
    <property type="molecule type" value="Genomic_DNA"/>
</dbReference>
<evidence type="ECO:0000256" key="1">
    <source>
        <dbReference type="SAM" id="MobiDB-lite"/>
    </source>
</evidence>
<feature type="compositionally biased region" description="Polar residues" evidence="1">
    <location>
        <begin position="1"/>
        <end position="11"/>
    </location>
</feature>
<dbReference type="AlphaFoldDB" id="A0A2T6KMB8"/>
<evidence type="ECO:0000313" key="3">
    <source>
        <dbReference type="Proteomes" id="UP000244523"/>
    </source>
</evidence>
<keyword evidence="3" id="KW-1185">Reference proteome</keyword>
<dbReference type="Proteomes" id="UP000244523">
    <property type="component" value="Unassembled WGS sequence"/>
</dbReference>
<comment type="caution">
    <text evidence="2">The sequence shown here is derived from an EMBL/GenBank/DDBJ whole genome shotgun (WGS) entry which is preliminary data.</text>
</comment>
<evidence type="ECO:0000313" key="2">
    <source>
        <dbReference type="EMBL" id="PUB17360.1"/>
    </source>
</evidence>
<gene>
    <name evidence="2" type="ORF">C8N45_102372</name>
</gene>
<organism evidence="2 3">
    <name type="scientific">Yoonia sediminilitoris</name>
    <dbReference type="NCBI Taxonomy" id="1286148"/>
    <lineage>
        <taxon>Bacteria</taxon>
        <taxon>Pseudomonadati</taxon>
        <taxon>Pseudomonadota</taxon>
        <taxon>Alphaproteobacteria</taxon>
        <taxon>Rhodobacterales</taxon>
        <taxon>Paracoccaceae</taxon>
        <taxon>Yoonia</taxon>
    </lineage>
</organism>